<dbReference type="EMBL" id="JBHTBY010000005">
    <property type="protein sequence ID" value="MFC7320306.1"/>
    <property type="molecule type" value="Genomic_DNA"/>
</dbReference>
<dbReference type="SUPFAM" id="SSF57997">
    <property type="entry name" value="Tropomyosin"/>
    <property type="match status" value="1"/>
</dbReference>
<feature type="coiled-coil region" evidence="8">
    <location>
        <begin position="98"/>
        <end position="132"/>
    </location>
</feature>
<feature type="coiled-coil region" evidence="8">
    <location>
        <begin position="310"/>
        <end position="351"/>
    </location>
</feature>
<evidence type="ECO:0000256" key="3">
    <source>
        <dbReference type="ARBA" id="ARBA00022989"/>
    </source>
</evidence>
<dbReference type="Proteomes" id="UP001596494">
    <property type="component" value="Unassembled WGS sequence"/>
</dbReference>
<comment type="caution">
    <text evidence="9">The sequence shown here is derived from an EMBL/GenBank/DDBJ whole genome shotgun (WGS) entry which is preliminary data.</text>
</comment>
<evidence type="ECO:0000256" key="1">
    <source>
        <dbReference type="ARBA" id="ARBA00022618"/>
    </source>
</evidence>
<keyword evidence="3 8" id="KW-1133">Transmembrane helix</keyword>
<dbReference type="RefSeq" id="WP_289214679.1">
    <property type="nucleotide sequence ID" value="NZ_JAPVRC010000001.1"/>
</dbReference>
<name>A0ABW2K0P6_9BACI</name>
<keyword evidence="7 8" id="KW-0131">Cell cycle</keyword>
<organism evidence="9 10">
    <name type="scientific">Halobacillus campisalis</name>
    <dbReference type="NCBI Taxonomy" id="435909"/>
    <lineage>
        <taxon>Bacteria</taxon>
        <taxon>Bacillati</taxon>
        <taxon>Bacillota</taxon>
        <taxon>Bacilli</taxon>
        <taxon>Bacillales</taxon>
        <taxon>Bacillaceae</taxon>
        <taxon>Halobacillus</taxon>
    </lineage>
</organism>
<feature type="coiled-coil region" evidence="8">
    <location>
        <begin position="376"/>
        <end position="427"/>
    </location>
</feature>
<feature type="topological domain" description="Cytoplasmic" evidence="8">
    <location>
        <begin position="22"/>
        <end position="563"/>
    </location>
</feature>
<gene>
    <name evidence="8 9" type="primary">ezrA</name>
    <name evidence="9" type="ORF">ACFQMN_05400</name>
</gene>
<keyword evidence="10" id="KW-1185">Reference proteome</keyword>
<keyword evidence="4 8" id="KW-0175">Coiled coil</keyword>
<evidence type="ECO:0000256" key="6">
    <source>
        <dbReference type="ARBA" id="ARBA00023210"/>
    </source>
</evidence>
<dbReference type="InterPro" id="IPR010379">
    <property type="entry name" value="EzrA"/>
</dbReference>
<evidence type="ECO:0000256" key="7">
    <source>
        <dbReference type="ARBA" id="ARBA00023306"/>
    </source>
</evidence>
<comment type="similarity">
    <text evidence="8">Belongs to the EzrA family.</text>
</comment>
<dbReference type="HAMAP" id="MF_00728">
    <property type="entry name" value="EzrA"/>
    <property type="match status" value="1"/>
</dbReference>
<comment type="function">
    <text evidence="8">Negative regulator of FtsZ ring formation; modulates the frequency and position of FtsZ ring formation. Inhibits FtsZ ring formation at polar sites. Interacts either with FtsZ or with one of its binding partners to promote depolymerization.</text>
</comment>
<proteinExistence type="inferred from homology"/>
<evidence type="ECO:0000313" key="10">
    <source>
        <dbReference type="Proteomes" id="UP001596494"/>
    </source>
</evidence>
<protein>
    <recommendedName>
        <fullName evidence="8">Septation ring formation regulator EzrA</fullName>
    </recommendedName>
</protein>
<keyword evidence="2 8" id="KW-0812">Transmembrane</keyword>
<keyword evidence="5 8" id="KW-0472">Membrane</keyword>
<accession>A0ABW2K0P6</accession>
<keyword evidence="1 8" id="KW-0132">Cell division</keyword>
<evidence type="ECO:0000256" key="4">
    <source>
        <dbReference type="ARBA" id="ARBA00023054"/>
    </source>
</evidence>
<comment type="subcellular location">
    <subcellularLocation>
        <location evidence="8">Cell membrane</location>
        <topology evidence="8">Single-pass membrane protein</topology>
    </subcellularLocation>
    <text evidence="8">Colocalized with FtsZ to the nascent septal site.</text>
</comment>
<evidence type="ECO:0000313" key="9">
    <source>
        <dbReference type="EMBL" id="MFC7320306.1"/>
    </source>
</evidence>
<keyword evidence="6 8" id="KW-0717">Septation</keyword>
<keyword evidence="8" id="KW-1003">Cell membrane</keyword>
<sequence length="563" mass="66577">MRYVIGGILILIALIIVGLIWRKKIYDEVDRLEGWKMDIMHRNVSEELSRVKALNLSGETQDRFESWRTRWEQILTKELPDLEEDLFDAEESADRYRLTKVKKVLNHTEQKLQAIEQDITNMYEELEVLLDSEKSSRQEIQALEPELKELKRTIIHSRHQYGKAAALFEARIIDLENKLSEYEELVSEGNYIEASDLVQSIRETLETLKVEIELFPERFKKTSKELPDQLSDLLNGIKEMDEEGYRVNQMGFLPEIENYQEQLKNHSNRMEKGDQEDVQQLIDEVEPRIQEMYQSLEREAIAHSYVDQQHPSLTTLLEELEEVMEETNKEIEELQMTYQMEEEDVETHRNIVQMMTQLKKKYLSLNKGLEDEQTPRTQLKDELDIIKEELEELKANHHNFNERIQTLRRDEIEAKAKLSEMEQLINDTDRRLKRSNLPGIPTLFFEVMQSASEHIEEVFVSLEKQPLDMHEVHEKLEKAVHHTVHVNKQAKELLHQAEMAERMIQYGNRYRSKYPLIAARLMEAENDFRSYRYEEALERAASAVEEVDPGALSRIEEKREVPV</sequence>
<reference evidence="10" key="1">
    <citation type="journal article" date="2019" name="Int. J. Syst. Evol. Microbiol.">
        <title>The Global Catalogue of Microorganisms (GCM) 10K type strain sequencing project: providing services to taxonomists for standard genome sequencing and annotation.</title>
        <authorList>
            <consortium name="The Broad Institute Genomics Platform"/>
            <consortium name="The Broad Institute Genome Sequencing Center for Infectious Disease"/>
            <person name="Wu L."/>
            <person name="Ma J."/>
        </authorList>
    </citation>
    <scope>NUCLEOTIDE SEQUENCE [LARGE SCALE GENOMIC DNA]</scope>
    <source>
        <strain evidence="10">CCUG 73951</strain>
    </source>
</reference>
<dbReference type="Pfam" id="PF06160">
    <property type="entry name" value="EzrA"/>
    <property type="match status" value="1"/>
</dbReference>
<feature type="topological domain" description="Extracellular" evidence="8">
    <location>
        <begin position="1"/>
        <end position="2"/>
    </location>
</feature>
<evidence type="ECO:0000256" key="8">
    <source>
        <dbReference type="HAMAP-Rule" id="MF_00728"/>
    </source>
</evidence>
<evidence type="ECO:0000256" key="5">
    <source>
        <dbReference type="ARBA" id="ARBA00023136"/>
    </source>
</evidence>
<evidence type="ECO:0000256" key="2">
    <source>
        <dbReference type="ARBA" id="ARBA00022692"/>
    </source>
</evidence>
<dbReference type="NCBIfam" id="NF003413">
    <property type="entry name" value="PRK04778.1-7"/>
    <property type="match status" value="1"/>
</dbReference>